<feature type="transmembrane region" description="Helical" evidence="1">
    <location>
        <begin position="98"/>
        <end position="121"/>
    </location>
</feature>
<dbReference type="PANTHER" id="PTHR22911">
    <property type="entry name" value="ACYL-MALONYL CONDENSING ENZYME-RELATED"/>
    <property type="match status" value="1"/>
</dbReference>
<evidence type="ECO:0000256" key="1">
    <source>
        <dbReference type="SAM" id="Phobius"/>
    </source>
</evidence>
<evidence type="ECO:0000313" key="3">
    <source>
        <dbReference type="EMBL" id="KPK71024.1"/>
    </source>
</evidence>
<feature type="domain" description="EamA" evidence="2">
    <location>
        <begin position="159"/>
        <end position="286"/>
    </location>
</feature>
<dbReference type="SUPFAM" id="SSF103481">
    <property type="entry name" value="Multidrug resistance efflux transporter EmrE"/>
    <property type="match status" value="2"/>
</dbReference>
<protein>
    <recommendedName>
        <fullName evidence="2">EamA domain-containing protein</fullName>
    </recommendedName>
</protein>
<dbReference type="PANTHER" id="PTHR22911:SF137">
    <property type="entry name" value="SOLUTE CARRIER FAMILY 35 MEMBER G2-RELATED"/>
    <property type="match status" value="1"/>
</dbReference>
<proteinExistence type="predicted"/>
<dbReference type="EMBL" id="LJUO01000074">
    <property type="protein sequence ID" value="KPK71024.1"/>
    <property type="molecule type" value="Genomic_DNA"/>
</dbReference>
<reference evidence="3 4" key="1">
    <citation type="journal article" date="2015" name="Microbiome">
        <title>Genomic resolution of linkages in carbon, nitrogen, and sulfur cycling among widespread estuary sediment bacteria.</title>
        <authorList>
            <person name="Baker B.J."/>
            <person name="Lazar C.S."/>
            <person name="Teske A.P."/>
            <person name="Dick G.J."/>
        </authorList>
    </citation>
    <scope>NUCLEOTIDE SEQUENCE [LARGE SCALE GENOMIC DNA]</scope>
    <source>
        <strain evidence="3">SM23_60</strain>
    </source>
</reference>
<organism evidence="3 4">
    <name type="scientific">candidate division WOR_3 bacterium SM23_60</name>
    <dbReference type="NCBI Taxonomy" id="1703780"/>
    <lineage>
        <taxon>Bacteria</taxon>
        <taxon>Bacteria division WOR-3</taxon>
    </lineage>
</organism>
<dbReference type="GO" id="GO:0016020">
    <property type="term" value="C:membrane"/>
    <property type="evidence" value="ECO:0007669"/>
    <property type="project" value="InterPro"/>
</dbReference>
<comment type="caution">
    <text evidence="3">The sequence shown here is derived from an EMBL/GenBank/DDBJ whole genome shotgun (WGS) entry which is preliminary data.</text>
</comment>
<keyword evidence="1" id="KW-1133">Transmembrane helix</keyword>
<evidence type="ECO:0000259" key="2">
    <source>
        <dbReference type="Pfam" id="PF00892"/>
    </source>
</evidence>
<keyword evidence="1" id="KW-0812">Transmembrane</keyword>
<feature type="transmembrane region" description="Helical" evidence="1">
    <location>
        <begin position="246"/>
        <end position="264"/>
    </location>
</feature>
<dbReference type="AlphaFoldDB" id="A0A0S8GE72"/>
<gene>
    <name evidence="3" type="ORF">AMJ87_07890</name>
</gene>
<feature type="transmembrane region" description="Helical" evidence="1">
    <location>
        <begin position="39"/>
        <end position="59"/>
    </location>
</feature>
<feature type="transmembrane region" description="Helical" evidence="1">
    <location>
        <begin position="189"/>
        <end position="208"/>
    </location>
</feature>
<keyword evidence="1" id="KW-0472">Membrane</keyword>
<feature type="transmembrane region" description="Helical" evidence="1">
    <location>
        <begin position="162"/>
        <end position="182"/>
    </location>
</feature>
<feature type="domain" description="EamA" evidence="2">
    <location>
        <begin position="10"/>
        <end position="144"/>
    </location>
</feature>
<feature type="transmembrane region" description="Helical" evidence="1">
    <location>
        <begin position="214"/>
        <end position="234"/>
    </location>
</feature>
<feature type="transmembrane region" description="Helical" evidence="1">
    <location>
        <begin position="71"/>
        <end position="92"/>
    </location>
</feature>
<feature type="transmembrane region" description="Helical" evidence="1">
    <location>
        <begin position="133"/>
        <end position="156"/>
    </location>
</feature>
<accession>A0A0S8GE72</accession>
<dbReference type="Pfam" id="PF00892">
    <property type="entry name" value="EamA"/>
    <property type="match status" value="2"/>
</dbReference>
<evidence type="ECO:0000313" key="4">
    <source>
        <dbReference type="Proteomes" id="UP000051096"/>
    </source>
</evidence>
<dbReference type="InterPro" id="IPR037185">
    <property type="entry name" value="EmrE-like"/>
</dbReference>
<dbReference type="Proteomes" id="UP000051096">
    <property type="component" value="Unassembled WGS sequence"/>
</dbReference>
<sequence>MLRRADKKRIGVFVTLGASVMWALEPIFAKLSYRSTDYLNTFATRILFSFLVIAVYLIATGKRMVVARTYIPKLMYVSLAATLFADLIYIYALTRVPVINAVLIGHMQPVFIIVIGAVLFTHERLTKYDYAGIAFMLVAGFLVTTKTIGNLMTLQFGTIGDLYVLLATFAWSTTAIVARTYLRELPAVVIAFYRFLFAGIIFLTYQLVTNGITVVSIHQILIGIAIGAGTILYYEGIRLIKAAQVAALELSTPFFATFLGFCVLREYITVMQGVGTFCLLGGIYCLARKEDIP</sequence>
<feature type="transmembrane region" description="Helical" evidence="1">
    <location>
        <begin position="270"/>
        <end position="287"/>
    </location>
</feature>
<dbReference type="InterPro" id="IPR000620">
    <property type="entry name" value="EamA_dom"/>
</dbReference>
<name>A0A0S8GE72_UNCW3</name>